<dbReference type="Proteomes" id="UP001164963">
    <property type="component" value="Chromosome"/>
</dbReference>
<dbReference type="InterPro" id="IPR002938">
    <property type="entry name" value="FAD-bd"/>
</dbReference>
<dbReference type="Gene3D" id="3.30.9.10">
    <property type="entry name" value="D-Amino Acid Oxidase, subunit A, domain 2"/>
    <property type="match status" value="1"/>
</dbReference>
<dbReference type="PANTHER" id="PTHR43476:SF3">
    <property type="entry name" value="FAD-BINDING MONOOXYGENASE"/>
    <property type="match status" value="1"/>
</dbReference>
<organism evidence="3 4">
    <name type="scientific">Streptomyces drozdowiczii</name>
    <dbReference type="NCBI Taxonomy" id="202862"/>
    <lineage>
        <taxon>Bacteria</taxon>
        <taxon>Bacillati</taxon>
        <taxon>Actinomycetota</taxon>
        <taxon>Actinomycetes</taxon>
        <taxon>Kitasatosporales</taxon>
        <taxon>Streptomycetaceae</taxon>
        <taxon>Streptomyces</taxon>
    </lineage>
</organism>
<keyword evidence="1" id="KW-0560">Oxidoreductase</keyword>
<keyword evidence="3" id="KW-0503">Monooxygenase</keyword>
<gene>
    <name evidence="3" type="ORF">NEH16_02095</name>
</gene>
<protein>
    <submittedName>
        <fullName evidence="3">FAD-dependent monooxygenase</fullName>
    </submittedName>
</protein>
<evidence type="ECO:0000259" key="2">
    <source>
        <dbReference type="Pfam" id="PF01494"/>
    </source>
</evidence>
<dbReference type="Gene3D" id="3.50.50.60">
    <property type="entry name" value="FAD/NAD(P)-binding domain"/>
    <property type="match status" value="1"/>
</dbReference>
<accession>A0ABY6PMS8</accession>
<evidence type="ECO:0000313" key="3">
    <source>
        <dbReference type="EMBL" id="UZK53071.1"/>
    </source>
</evidence>
<dbReference type="PANTHER" id="PTHR43476">
    <property type="entry name" value="3-(3-HYDROXY-PHENYL)PROPIONATE/3-HYDROXYCINNAMIC ACID HYDROXYLASE"/>
    <property type="match status" value="1"/>
</dbReference>
<keyword evidence="4" id="KW-1185">Reference proteome</keyword>
<feature type="domain" description="FAD-binding" evidence="2">
    <location>
        <begin position="30"/>
        <end position="114"/>
    </location>
</feature>
<sequence>MLDSAGDFGTESDPIRVWKRVAAYLGPDDADLIRVATYTFRSLIAHEWRRGGVLLAGDAAHQMPPFLGQGMCSGFRDAQNLAFKLDLVLRGTAPDRILDTYQTEREPHVRAVTEKGIELGHLQTLRDPERAAERDRTLLARRAESAAPEPMRFPDLADGLLARGAGAGRGHLSVQGVVDDGTHRDRLDQVVGAGFHLLVDEGHLAALEHGRLLDDLAEAGVRVVVPGERAADHGGAAVVRDVDGTYRAWMAELGCSAVAVRPDFYVYGTARGSDAVAGLVAELLDAIRGGVTARDAGADA</sequence>
<dbReference type="EMBL" id="CP098740">
    <property type="protein sequence ID" value="UZK53071.1"/>
    <property type="molecule type" value="Genomic_DNA"/>
</dbReference>
<dbReference type="InterPro" id="IPR050631">
    <property type="entry name" value="PheA/TfdB_FAD_monoxygenase"/>
</dbReference>
<dbReference type="PRINTS" id="PR00420">
    <property type="entry name" value="RNGMNOXGNASE"/>
</dbReference>
<evidence type="ECO:0000256" key="1">
    <source>
        <dbReference type="ARBA" id="ARBA00023002"/>
    </source>
</evidence>
<reference evidence="3" key="1">
    <citation type="journal article" date="2022" name="Front. Microbiol.">
        <title>Mirubactin C rescues the lethal effect of cell wall biosynthesis mutations in Bacillus subtilis.</title>
        <authorList>
            <person name="Kepplinger B."/>
            <person name="Wen X."/>
            <person name="Tyler A.R."/>
            <person name="Kim B.Y."/>
            <person name="Brown J."/>
            <person name="Banks P."/>
            <person name="Dashti Y."/>
            <person name="Mackenzie E.S."/>
            <person name="Wills C."/>
            <person name="Kawai Y."/>
            <person name="Waldron K.J."/>
            <person name="Allenby N.E.E."/>
            <person name="Wu L.J."/>
            <person name="Hall M.J."/>
            <person name="Errington J."/>
        </authorList>
    </citation>
    <scope>NUCLEOTIDE SEQUENCE</scope>
    <source>
        <strain evidence="3">MDA8-470</strain>
    </source>
</reference>
<dbReference type="RefSeq" id="WP_265538728.1">
    <property type="nucleotide sequence ID" value="NZ_CP098740.1"/>
</dbReference>
<dbReference type="Pfam" id="PF01494">
    <property type="entry name" value="FAD_binding_3"/>
    <property type="match status" value="1"/>
</dbReference>
<proteinExistence type="predicted"/>
<evidence type="ECO:0000313" key="4">
    <source>
        <dbReference type="Proteomes" id="UP001164963"/>
    </source>
</evidence>
<dbReference type="SUPFAM" id="SSF51905">
    <property type="entry name" value="FAD/NAD(P)-binding domain"/>
    <property type="match status" value="1"/>
</dbReference>
<name>A0ABY6PMS8_9ACTN</name>
<dbReference type="GO" id="GO:0004497">
    <property type="term" value="F:monooxygenase activity"/>
    <property type="evidence" value="ECO:0007669"/>
    <property type="project" value="UniProtKB-KW"/>
</dbReference>
<dbReference type="InterPro" id="IPR036188">
    <property type="entry name" value="FAD/NAD-bd_sf"/>
</dbReference>